<feature type="domain" description="Cobalamin biosynthesis precorrin-8X methylmutase CobH/CbiC" evidence="5">
    <location>
        <begin position="16"/>
        <end position="209"/>
    </location>
</feature>
<reference evidence="6 7" key="1">
    <citation type="submission" date="2021-01" db="EMBL/GenBank/DDBJ databases">
        <title>Azospirillum sp. YIM DDC1 draft genome.</title>
        <authorList>
            <person name="Wang Y.-X."/>
        </authorList>
    </citation>
    <scope>NUCLEOTIDE SEQUENCE [LARGE SCALE GENOMIC DNA]</scope>
    <source>
        <strain evidence="6 7">YIM DDC1</strain>
    </source>
</reference>
<dbReference type="NCBIfam" id="NF006136">
    <property type="entry name" value="PRK08285.1"/>
    <property type="match status" value="1"/>
</dbReference>
<evidence type="ECO:0000256" key="1">
    <source>
        <dbReference type="ARBA" id="ARBA00004953"/>
    </source>
</evidence>
<evidence type="ECO:0000313" key="7">
    <source>
        <dbReference type="Proteomes" id="UP000654452"/>
    </source>
</evidence>
<dbReference type="Proteomes" id="UP000654452">
    <property type="component" value="Unassembled WGS sequence"/>
</dbReference>
<keyword evidence="7" id="KW-1185">Reference proteome</keyword>
<comment type="pathway">
    <text evidence="1">Cofactor biosynthesis; adenosylcobalamin biosynthesis.</text>
</comment>
<organism evidence="6 7">
    <name type="scientific">Azospirillum aestuarii</name>
    <dbReference type="NCBI Taxonomy" id="2802052"/>
    <lineage>
        <taxon>Bacteria</taxon>
        <taxon>Pseudomonadati</taxon>
        <taxon>Pseudomonadota</taxon>
        <taxon>Alphaproteobacteria</taxon>
        <taxon>Rhodospirillales</taxon>
        <taxon>Azospirillaceae</taxon>
        <taxon>Azospirillum</taxon>
    </lineage>
</organism>
<dbReference type="SUPFAM" id="SSF63965">
    <property type="entry name" value="Precorrin-8X methylmutase CbiC/CobH"/>
    <property type="match status" value="1"/>
</dbReference>
<proteinExistence type="inferred from homology"/>
<name>A0ABS1I589_9PROT</name>
<dbReference type="EC" id="5.4.99.61" evidence="6"/>
<sequence length="213" mass="22036">MSAEPLYDYIRDGAAIYRQSFATIRAEADLSAIPDDLKPVAVRVIHACGMVDAAQDLMFSPDVGTAARAALRGGAAILCDSEMVAHGITRARLPADNPVVCTLRDPAVPELAKQVENTRSAAALELWVPRLAGSVVAIGNAPTALFKLLEMIRDGAPKPAAVLGFPVGFVGAAESKDALAEAPFGLPFLAIKGRRGGSAMAAAAVNAMASDVE</sequence>
<evidence type="ECO:0000256" key="2">
    <source>
        <dbReference type="ARBA" id="ARBA00009774"/>
    </source>
</evidence>
<dbReference type="PANTHER" id="PTHR43588">
    <property type="entry name" value="COBALT-PRECORRIN-8 METHYLMUTASE"/>
    <property type="match status" value="1"/>
</dbReference>
<comment type="similarity">
    <text evidence="2">Belongs to the CobH/CbiC family.</text>
</comment>
<dbReference type="GO" id="GO:0016993">
    <property type="term" value="F:precorrin-8X methylmutase activity"/>
    <property type="evidence" value="ECO:0007669"/>
    <property type="project" value="UniProtKB-EC"/>
</dbReference>
<keyword evidence="4 6" id="KW-0413">Isomerase</keyword>
<keyword evidence="3" id="KW-0169">Cobalamin biosynthesis</keyword>
<evidence type="ECO:0000256" key="4">
    <source>
        <dbReference type="ARBA" id="ARBA00023235"/>
    </source>
</evidence>
<comment type="caution">
    <text evidence="6">The sequence shown here is derived from an EMBL/GenBank/DDBJ whole genome shotgun (WGS) entry which is preliminary data.</text>
</comment>
<evidence type="ECO:0000259" key="5">
    <source>
        <dbReference type="Pfam" id="PF02570"/>
    </source>
</evidence>
<evidence type="ECO:0000313" key="6">
    <source>
        <dbReference type="EMBL" id="MBK4721853.1"/>
    </source>
</evidence>
<dbReference type="PANTHER" id="PTHR43588:SF1">
    <property type="entry name" value="COBALT-PRECORRIN-8 METHYLMUTASE"/>
    <property type="match status" value="1"/>
</dbReference>
<protein>
    <submittedName>
        <fullName evidence="6">Precorrin-8X methylmutase</fullName>
        <ecNumber evidence="6">5.4.99.61</ecNumber>
    </submittedName>
</protein>
<dbReference type="Gene3D" id="3.40.50.10230">
    <property type="entry name" value="Cobalamin biosynthesis CobH/CbiC, precorrin-8X methylmutase"/>
    <property type="match status" value="1"/>
</dbReference>
<dbReference type="InterPro" id="IPR003722">
    <property type="entry name" value="Cbl_synth_CobH/CbiC"/>
</dbReference>
<evidence type="ECO:0000256" key="3">
    <source>
        <dbReference type="ARBA" id="ARBA00022573"/>
    </source>
</evidence>
<dbReference type="Pfam" id="PF02570">
    <property type="entry name" value="CbiC"/>
    <property type="match status" value="1"/>
</dbReference>
<accession>A0ABS1I589</accession>
<dbReference type="InterPro" id="IPR036588">
    <property type="entry name" value="CobH/CbiC_sf"/>
</dbReference>
<dbReference type="EMBL" id="JAEPIV010000018">
    <property type="protein sequence ID" value="MBK4721853.1"/>
    <property type="molecule type" value="Genomic_DNA"/>
</dbReference>
<dbReference type="RefSeq" id="WP_200486519.1">
    <property type="nucleotide sequence ID" value="NZ_JAEPIV010000018.1"/>
</dbReference>
<gene>
    <name evidence="6" type="ORF">JJL56_23645</name>
</gene>